<sequence>MDAKEIAFEKDRGTREETVNTFVQGIKDCLPTLFGYISIGLAFGIVGAASNLNFIEVTLLSWVVYAGSSQFIICALIAAGTPMLSIVLTTFIVNLRHLLLSLTLAPYFTKYSLWKNIGIGALLTDESFGIASVKAMQEKRLGDRWMNGLNLTAYIGWSLSCMAGSLFGRWIADAEALGLDFALVAMFIALLVLQLQQIPAGKLRGYILLILLTGVLMAVLSQFMAGHTAVLISTVIAASVGTVIIK</sequence>
<evidence type="ECO:0000313" key="1">
    <source>
        <dbReference type="EMBL" id="MEJ8305291.1"/>
    </source>
</evidence>
<reference evidence="1" key="1">
    <citation type="submission" date="2024-03" db="EMBL/GenBank/DDBJ databases">
        <title>Whole genome sequecning of epiphytes from Marcgravia umbellata leaves.</title>
        <authorList>
            <person name="Kumar G."/>
            <person name="Savka M.A."/>
        </authorList>
    </citation>
    <scope>NUCLEOTIDE SEQUENCE</scope>
    <source>
        <strain evidence="1">RIT_BL5</strain>
    </source>
</reference>
<evidence type="ECO:0000313" key="2">
    <source>
        <dbReference type="Proteomes" id="UP001380953"/>
    </source>
</evidence>
<proteinExistence type="predicted"/>
<protein>
    <submittedName>
        <fullName evidence="1">AzlC family ABC transporter permease</fullName>
    </submittedName>
</protein>
<dbReference type="Proteomes" id="UP001380953">
    <property type="component" value="Unassembled WGS sequence"/>
</dbReference>
<keyword evidence="2" id="KW-1185">Reference proteome</keyword>
<organism evidence="1 2">
    <name type="scientific">Saccharibacillus sacchari</name>
    <dbReference type="NCBI Taxonomy" id="456493"/>
    <lineage>
        <taxon>Bacteria</taxon>
        <taxon>Bacillati</taxon>
        <taxon>Bacillota</taxon>
        <taxon>Bacilli</taxon>
        <taxon>Bacillales</taxon>
        <taxon>Paenibacillaceae</taxon>
        <taxon>Saccharibacillus</taxon>
    </lineage>
</organism>
<comment type="caution">
    <text evidence="1">The sequence shown here is derived from an EMBL/GenBank/DDBJ whole genome shotgun (WGS) entry which is preliminary data.</text>
</comment>
<dbReference type="EMBL" id="JBBKAR010000039">
    <property type="protein sequence ID" value="MEJ8305291.1"/>
    <property type="molecule type" value="Genomic_DNA"/>
</dbReference>
<accession>A0ACC6PEF6</accession>
<gene>
    <name evidence="1" type="ORF">WKI47_15395</name>
</gene>
<name>A0ACC6PEF6_9BACL</name>